<dbReference type="PROSITE" id="PS51272">
    <property type="entry name" value="SLH"/>
    <property type="match status" value="3"/>
</dbReference>
<dbReference type="InterPro" id="IPR034274">
    <property type="entry name" value="ENP1_M14_CPD"/>
</dbReference>
<evidence type="ECO:0000256" key="2">
    <source>
        <dbReference type="ARBA" id="ARBA00005988"/>
    </source>
</evidence>
<dbReference type="CDD" id="cd06229">
    <property type="entry name" value="M14_Endopeptidase_I"/>
    <property type="match status" value="1"/>
</dbReference>
<comment type="cofactor">
    <cofactor evidence="1">
        <name>Zn(2+)</name>
        <dbReference type="ChEBI" id="CHEBI:29105"/>
    </cofactor>
</comment>
<keyword evidence="14" id="KW-1185">Reference proteome</keyword>
<dbReference type="InterPro" id="IPR041378">
    <property type="entry name" value="S-layer_SbsC_C"/>
</dbReference>
<evidence type="ECO:0000256" key="7">
    <source>
        <dbReference type="ARBA" id="ARBA00023049"/>
    </source>
</evidence>
<evidence type="ECO:0000313" key="13">
    <source>
        <dbReference type="EMBL" id="MCL7746780.1"/>
    </source>
</evidence>
<dbReference type="EMBL" id="JAKRYL010000005">
    <property type="protein sequence ID" value="MCL7746780.1"/>
    <property type="molecule type" value="Genomic_DNA"/>
</dbReference>
<feature type="domain" description="SLH" evidence="11">
    <location>
        <begin position="711"/>
        <end position="770"/>
    </location>
</feature>
<feature type="signal peptide" evidence="10">
    <location>
        <begin position="1"/>
        <end position="24"/>
    </location>
</feature>
<dbReference type="Pfam" id="PF00395">
    <property type="entry name" value="SLH"/>
    <property type="match status" value="3"/>
</dbReference>
<dbReference type="SUPFAM" id="SSF53187">
    <property type="entry name" value="Zn-dependent exopeptidases"/>
    <property type="match status" value="1"/>
</dbReference>
<reference evidence="13" key="1">
    <citation type="submission" date="2022-02" db="EMBL/GenBank/DDBJ databases">
        <title>Halalkalibacter sp. nov. isolated from Lonar Lake, India.</title>
        <authorList>
            <person name="Joshi A."/>
            <person name="Thite S."/>
            <person name="Lodha T."/>
        </authorList>
    </citation>
    <scope>NUCLEOTIDE SEQUENCE</scope>
    <source>
        <strain evidence="13">MEB205</strain>
    </source>
</reference>
<feature type="chain" id="PRO_5040826641" evidence="10">
    <location>
        <begin position="25"/>
        <end position="770"/>
    </location>
</feature>
<dbReference type="Proteomes" id="UP001139150">
    <property type="component" value="Unassembled WGS sequence"/>
</dbReference>
<dbReference type="PRINTS" id="PR00765">
    <property type="entry name" value="CRBOXYPTASEA"/>
</dbReference>
<dbReference type="PROSITE" id="PS52035">
    <property type="entry name" value="PEPTIDASE_M14"/>
    <property type="match status" value="1"/>
</dbReference>
<proteinExistence type="inferred from homology"/>
<dbReference type="InterPro" id="IPR001119">
    <property type="entry name" value="SLH_dom"/>
</dbReference>
<dbReference type="Gene3D" id="3.40.630.10">
    <property type="entry name" value="Zn peptidases"/>
    <property type="match status" value="1"/>
</dbReference>
<dbReference type="GO" id="GO:0005615">
    <property type="term" value="C:extracellular space"/>
    <property type="evidence" value="ECO:0007669"/>
    <property type="project" value="TreeGrafter"/>
</dbReference>
<dbReference type="Pfam" id="PF18058">
    <property type="entry name" value="SbsC_C"/>
    <property type="match status" value="1"/>
</dbReference>
<dbReference type="PANTHER" id="PTHR11705">
    <property type="entry name" value="PROTEASE FAMILY M14 CARBOXYPEPTIDASE A,B"/>
    <property type="match status" value="1"/>
</dbReference>
<evidence type="ECO:0000256" key="4">
    <source>
        <dbReference type="ARBA" id="ARBA00022729"/>
    </source>
</evidence>
<evidence type="ECO:0000256" key="5">
    <source>
        <dbReference type="ARBA" id="ARBA00022801"/>
    </source>
</evidence>
<feature type="domain" description="Peptidase M14" evidence="12">
    <location>
        <begin position="32"/>
        <end position="328"/>
    </location>
</feature>
<accession>A0A9X2A2L3</accession>
<evidence type="ECO:0000313" key="14">
    <source>
        <dbReference type="Proteomes" id="UP001139150"/>
    </source>
</evidence>
<comment type="similarity">
    <text evidence="2 8">Belongs to the peptidase M14 family.</text>
</comment>
<keyword evidence="3" id="KW-0645">Protease</keyword>
<organism evidence="13 14">
    <name type="scientific">Halalkalibacter alkaliphilus</name>
    <dbReference type="NCBI Taxonomy" id="2917993"/>
    <lineage>
        <taxon>Bacteria</taxon>
        <taxon>Bacillati</taxon>
        <taxon>Bacillota</taxon>
        <taxon>Bacilli</taxon>
        <taxon>Bacillales</taxon>
        <taxon>Bacillaceae</taxon>
        <taxon>Halalkalibacter</taxon>
    </lineage>
</organism>
<keyword evidence="4 10" id="KW-0732">Signal</keyword>
<feature type="domain" description="SLH" evidence="11">
    <location>
        <begin position="654"/>
        <end position="710"/>
    </location>
</feature>
<dbReference type="GO" id="GO:0004181">
    <property type="term" value="F:metallocarboxypeptidase activity"/>
    <property type="evidence" value="ECO:0007669"/>
    <property type="project" value="InterPro"/>
</dbReference>
<feature type="active site" description="Proton donor/acceptor" evidence="8">
    <location>
        <position position="295"/>
    </location>
</feature>
<dbReference type="AlphaFoldDB" id="A0A9X2A2L3"/>
<keyword evidence="5" id="KW-0378">Hydrolase</keyword>
<dbReference type="SMART" id="SM00631">
    <property type="entry name" value="Zn_pept"/>
    <property type="match status" value="1"/>
</dbReference>
<evidence type="ECO:0000256" key="3">
    <source>
        <dbReference type="ARBA" id="ARBA00022670"/>
    </source>
</evidence>
<evidence type="ECO:0000256" key="1">
    <source>
        <dbReference type="ARBA" id="ARBA00001947"/>
    </source>
</evidence>
<dbReference type="InterPro" id="IPR000834">
    <property type="entry name" value="Peptidase_M14"/>
</dbReference>
<dbReference type="GO" id="GO:0006508">
    <property type="term" value="P:proteolysis"/>
    <property type="evidence" value="ECO:0007669"/>
    <property type="project" value="UniProtKB-KW"/>
</dbReference>
<comment type="caution">
    <text evidence="13">The sequence shown here is derived from an EMBL/GenBank/DDBJ whole genome shotgun (WGS) entry which is preliminary data.</text>
</comment>
<evidence type="ECO:0000256" key="10">
    <source>
        <dbReference type="SAM" id="SignalP"/>
    </source>
</evidence>
<sequence>MNGKRLALFIILLSLFSFSTSIEASTIVNPKQKYSYSQMEKDIKNLAKKYPDLIQYEVIGKSEYGRNIYAVALGKGNSTVFINGSHHAREWLSTNLNMHMLEQYARAYKSNSTMGGYRVRTVLNETTMWFVPMVNPDGVQLQQFGLSAFPSKDHASIIQMNDGSRDFKRWKANAKGVDLNRQYDADWRNIKNDPGKPKFANYKGTRPHSASETKAIVDFTYRIDPEMTVSYHSSGEILFWNFHQTGSRYNRDLAYAKQIGKLTGYRLIYPGPNPSGGGMTDWFIQEFKRPGFTPELGRYPGQTNLPISEFDRVWKQNRYVGLYVAYEGHKLYLNRLSTVAENEVSKAEREANRLTEFYIITSPKNVRLTPEFERQYDKTRDAISNAASTVRQLPNNAVKRNLQQRLERTIELRRRATLVMRAMNRGELLTERNVELNQSIDKNTLNDKTIAALESVKHELQRTEAAIENVVGVGNRRVISQAYAVPAKETIALIDGAVTKYLALNEVEITLTKDGPEKASTQLKKAASIQISNSSRMKEIAKQLTQRENELHAKIEKAQSNNTKEETPAKQEEVPPKQEEKPKELDNPSNKSGFTDVRDGHPSIEEIVWLSNRNIINGYSDGTFKPSNHITRRQAALMIARAFELDLEKRPNTNFTDVATTLNGYEEIAAVIDEGLFAEFVKGDQFGPNQPLTRAEMATILTNAYQLSSTSTLSHITDIQSHWAEAHITTLVEHNITTGFTDHTFRPESPLTRAHFSVFMARTEEPTFRP</sequence>
<keyword evidence="7" id="KW-0482">Metalloprotease</keyword>
<evidence type="ECO:0000256" key="6">
    <source>
        <dbReference type="ARBA" id="ARBA00022833"/>
    </source>
</evidence>
<feature type="compositionally biased region" description="Basic and acidic residues" evidence="9">
    <location>
        <begin position="557"/>
        <end position="586"/>
    </location>
</feature>
<evidence type="ECO:0000256" key="9">
    <source>
        <dbReference type="SAM" id="MobiDB-lite"/>
    </source>
</evidence>
<name>A0A9X2A2L3_9BACI</name>
<feature type="domain" description="SLH" evidence="11">
    <location>
        <begin position="590"/>
        <end position="653"/>
    </location>
</feature>
<dbReference type="Pfam" id="PF00246">
    <property type="entry name" value="Peptidase_M14"/>
    <property type="match status" value="1"/>
</dbReference>
<feature type="region of interest" description="Disordered" evidence="9">
    <location>
        <begin position="557"/>
        <end position="598"/>
    </location>
</feature>
<dbReference type="RefSeq" id="WP_250095693.1">
    <property type="nucleotide sequence ID" value="NZ_JAKRYL010000005.1"/>
</dbReference>
<protein>
    <submittedName>
        <fullName evidence="13">S-layer homology domain-containing protein</fullName>
    </submittedName>
</protein>
<dbReference type="PANTHER" id="PTHR11705:SF143">
    <property type="entry name" value="SLL0236 PROTEIN"/>
    <property type="match status" value="1"/>
</dbReference>
<evidence type="ECO:0000256" key="8">
    <source>
        <dbReference type="PROSITE-ProRule" id="PRU01379"/>
    </source>
</evidence>
<gene>
    <name evidence="13" type="ORF">MF646_06550</name>
</gene>
<keyword evidence="6" id="KW-0862">Zinc</keyword>
<evidence type="ECO:0000259" key="12">
    <source>
        <dbReference type="PROSITE" id="PS52035"/>
    </source>
</evidence>
<evidence type="ECO:0000259" key="11">
    <source>
        <dbReference type="PROSITE" id="PS51272"/>
    </source>
</evidence>
<dbReference type="GO" id="GO:0008270">
    <property type="term" value="F:zinc ion binding"/>
    <property type="evidence" value="ECO:0007669"/>
    <property type="project" value="InterPro"/>
</dbReference>